<dbReference type="AlphaFoldDB" id="A0A9N7V0R8"/>
<comment type="caution">
    <text evidence="2">The sequence shown here is derived from an EMBL/GenBank/DDBJ whole genome shotgun (WGS) entry which is preliminary data.</text>
</comment>
<evidence type="ECO:0000256" key="1">
    <source>
        <dbReference type="SAM" id="MobiDB-lite"/>
    </source>
</evidence>
<organism evidence="2 3">
    <name type="scientific">Pleuronectes platessa</name>
    <name type="common">European plaice</name>
    <dbReference type="NCBI Taxonomy" id="8262"/>
    <lineage>
        <taxon>Eukaryota</taxon>
        <taxon>Metazoa</taxon>
        <taxon>Chordata</taxon>
        <taxon>Craniata</taxon>
        <taxon>Vertebrata</taxon>
        <taxon>Euteleostomi</taxon>
        <taxon>Actinopterygii</taxon>
        <taxon>Neopterygii</taxon>
        <taxon>Teleostei</taxon>
        <taxon>Neoteleostei</taxon>
        <taxon>Acanthomorphata</taxon>
        <taxon>Carangaria</taxon>
        <taxon>Pleuronectiformes</taxon>
        <taxon>Pleuronectoidei</taxon>
        <taxon>Pleuronectidae</taxon>
        <taxon>Pleuronectes</taxon>
    </lineage>
</organism>
<sequence length="169" mass="18688">MATQIKAKLTANHVFQTLVAVRRCRVTRQRSEVASIYDANDASVPSVALWNGEEPEEGTQCVFNVVDADVGKLRQCKSPQGAIEGCAMQVFLYASLCIHSLNTNYAALAPPPPKDRDRNRGCGSEKEQRCWDKRVAWRDREGHTERDEWGEMNAGTGEGPGADTADHIK</sequence>
<feature type="compositionally biased region" description="Basic and acidic residues" evidence="1">
    <location>
        <begin position="113"/>
        <end position="129"/>
    </location>
</feature>
<protein>
    <submittedName>
        <fullName evidence="2">Uncharacterized protein</fullName>
    </submittedName>
</protein>
<dbReference type="EMBL" id="CADEAL010002446">
    <property type="protein sequence ID" value="CAB1440375.1"/>
    <property type="molecule type" value="Genomic_DNA"/>
</dbReference>
<name>A0A9N7V0R8_PLEPL</name>
<feature type="region of interest" description="Disordered" evidence="1">
    <location>
        <begin position="141"/>
        <end position="169"/>
    </location>
</feature>
<feature type="region of interest" description="Disordered" evidence="1">
    <location>
        <begin position="107"/>
        <end position="129"/>
    </location>
</feature>
<dbReference type="Proteomes" id="UP001153269">
    <property type="component" value="Unassembled WGS sequence"/>
</dbReference>
<reference evidence="2" key="1">
    <citation type="submission" date="2020-03" db="EMBL/GenBank/DDBJ databases">
        <authorList>
            <person name="Weist P."/>
        </authorList>
    </citation>
    <scope>NUCLEOTIDE SEQUENCE</scope>
</reference>
<keyword evidence="3" id="KW-1185">Reference proteome</keyword>
<evidence type="ECO:0000313" key="3">
    <source>
        <dbReference type="Proteomes" id="UP001153269"/>
    </source>
</evidence>
<evidence type="ECO:0000313" key="2">
    <source>
        <dbReference type="EMBL" id="CAB1440375.1"/>
    </source>
</evidence>
<accession>A0A9N7V0R8</accession>
<gene>
    <name evidence="2" type="ORF">PLEPLA_LOCUS28141</name>
</gene>
<proteinExistence type="predicted"/>